<keyword evidence="3" id="KW-0560">Oxidoreductase</keyword>
<proteinExistence type="predicted"/>
<keyword evidence="3" id="KW-0503">Monooxygenase</keyword>
<dbReference type="EMBL" id="ML994618">
    <property type="protein sequence ID" value="KAF2190816.1"/>
    <property type="molecule type" value="Genomic_DNA"/>
</dbReference>
<dbReference type="AlphaFoldDB" id="A0A6A6ELP1"/>
<evidence type="ECO:0000256" key="1">
    <source>
        <dbReference type="SAM" id="MobiDB-lite"/>
    </source>
</evidence>
<feature type="signal peptide" evidence="2">
    <location>
        <begin position="1"/>
        <end position="22"/>
    </location>
</feature>
<feature type="chain" id="PRO_5025430561" evidence="2">
    <location>
        <begin position="23"/>
        <end position="230"/>
    </location>
</feature>
<protein>
    <submittedName>
        <fullName evidence="3">Lytic polysaccharide monooxygenase</fullName>
    </submittedName>
</protein>
<feature type="non-terminal residue" evidence="3">
    <location>
        <position position="230"/>
    </location>
</feature>
<dbReference type="Proteomes" id="UP000800200">
    <property type="component" value="Unassembled WGS sequence"/>
</dbReference>
<organism evidence="3 4">
    <name type="scientific">Zopfia rhizophila CBS 207.26</name>
    <dbReference type="NCBI Taxonomy" id="1314779"/>
    <lineage>
        <taxon>Eukaryota</taxon>
        <taxon>Fungi</taxon>
        <taxon>Dikarya</taxon>
        <taxon>Ascomycota</taxon>
        <taxon>Pezizomycotina</taxon>
        <taxon>Dothideomycetes</taxon>
        <taxon>Dothideomycetes incertae sedis</taxon>
        <taxon>Zopfiaceae</taxon>
        <taxon>Zopfia</taxon>
    </lineage>
</organism>
<dbReference type="GO" id="GO:0004497">
    <property type="term" value="F:monooxygenase activity"/>
    <property type="evidence" value="ECO:0007669"/>
    <property type="project" value="UniProtKB-KW"/>
</dbReference>
<reference evidence="3" key="1">
    <citation type="journal article" date="2020" name="Stud. Mycol.">
        <title>101 Dothideomycetes genomes: a test case for predicting lifestyles and emergence of pathogens.</title>
        <authorList>
            <person name="Haridas S."/>
            <person name="Albert R."/>
            <person name="Binder M."/>
            <person name="Bloem J."/>
            <person name="Labutti K."/>
            <person name="Salamov A."/>
            <person name="Andreopoulos B."/>
            <person name="Baker S."/>
            <person name="Barry K."/>
            <person name="Bills G."/>
            <person name="Bluhm B."/>
            <person name="Cannon C."/>
            <person name="Castanera R."/>
            <person name="Culley D."/>
            <person name="Daum C."/>
            <person name="Ezra D."/>
            <person name="Gonzalez J."/>
            <person name="Henrissat B."/>
            <person name="Kuo A."/>
            <person name="Liang C."/>
            <person name="Lipzen A."/>
            <person name="Lutzoni F."/>
            <person name="Magnuson J."/>
            <person name="Mondo S."/>
            <person name="Nolan M."/>
            <person name="Ohm R."/>
            <person name="Pangilinan J."/>
            <person name="Park H.-J."/>
            <person name="Ramirez L."/>
            <person name="Alfaro M."/>
            <person name="Sun H."/>
            <person name="Tritt A."/>
            <person name="Yoshinaga Y."/>
            <person name="Zwiers L.-H."/>
            <person name="Turgeon B."/>
            <person name="Goodwin S."/>
            <person name="Spatafora J."/>
            <person name="Crous P."/>
            <person name="Grigoriev I."/>
        </authorList>
    </citation>
    <scope>NUCLEOTIDE SEQUENCE</scope>
    <source>
        <strain evidence="3">CBS 207.26</strain>
    </source>
</reference>
<keyword evidence="2" id="KW-0732">Signal</keyword>
<evidence type="ECO:0000313" key="3">
    <source>
        <dbReference type="EMBL" id="KAF2190816.1"/>
    </source>
</evidence>
<feature type="region of interest" description="Disordered" evidence="1">
    <location>
        <begin position="26"/>
        <end position="45"/>
    </location>
</feature>
<sequence>MASFPGLRTLCTLALCFQSTLSHMQMEEPSPLRDPHGNRDNEPKDFNILTPLRSDGSDFTCKGYQWNTPLTPVATYQAGETYEMTLKGGATHGGGSCQISLSCDNGLHFKVLKSIIGGCPTQKTYDFTIPRTVRSTRCLLGWSWFNRVGNREMYMNCAVVDIVGIGEHKGKEAAELVDRSSAAQAAQAALQILPDMYVANLQGINDCRTKETTEPVFPDPGEDVVYGKGV</sequence>
<evidence type="ECO:0000313" key="4">
    <source>
        <dbReference type="Proteomes" id="UP000800200"/>
    </source>
</evidence>
<gene>
    <name evidence="3" type="ORF">K469DRAFT_484672</name>
</gene>
<name>A0A6A6ELP1_9PEZI</name>
<dbReference type="Gene3D" id="2.70.50.70">
    <property type="match status" value="1"/>
</dbReference>
<accession>A0A6A6ELP1</accession>
<dbReference type="PANTHER" id="PTHR36182:SF1">
    <property type="entry name" value="PROTEIN, PUTATIVE (AFU_ORTHOLOGUE AFUA_6G10930)-RELATED"/>
    <property type="match status" value="1"/>
</dbReference>
<dbReference type="PANTHER" id="PTHR36182">
    <property type="entry name" value="PROTEIN, PUTATIVE (AFU_ORTHOLOGUE AFUA_6G10930)-RELATED"/>
    <property type="match status" value="1"/>
</dbReference>
<evidence type="ECO:0000256" key="2">
    <source>
        <dbReference type="SAM" id="SignalP"/>
    </source>
</evidence>
<feature type="compositionally biased region" description="Basic and acidic residues" evidence="1">
    <location>
        <begin position="30"/>
        <end position="45"/>
    </location>
</feature>
<keyword evidence="4" id="KW-1185">Reference proteome</keyword>
<dbReference type="OrthoDB" id="2342176at2759"/>